<dbReference type="KEGG" id="panc:E2636_07765"/>
<dbReference type="AlphaFoldDB" id="A0A4P6ZXM3"/>
<evidence type="ECO:0000313" key="1">
    <source>
        <dbReference type="EMBL" id="QBP41024.1"/>
    </source>
</evidence>
<keyword evidence="2" id="KW-1185">Reference proteome</keyword>
<sequence>MRKILISFGIFCFSGLFFVLINPIEWLDHKQLSKEETIVENELLAFLNIIIVEELRDIDEVKEIKSDYKSIIINTSINSLDTKKQIELTDQIFSKLKIMNKRNGIDEVINYTVLLETEDGIVVGEIKFGDYLPY</sequence>
<dbReference type="EMBL" id="CP038015">
    <property type="protein sequence ID" value="QBP41024.1"/>
    <property type="molecule type" value="Genomic_DNA"/>
</dbReference>
<name>A0A4P6ZXM3_9BACL</name>
<organism evidence="1 2">
    <name type="scientific">Paenisporosarcina antarctica</name>
    <dbReference type="NCBI Taxonomy" id="417367"/>
    <lineage>
        <taxon>Bacteria</taxon>
        <taxon>Bacillati</taxon>
        <taxon>Bacillota</taxon>
        <taxon>Bacilli</taxon>
        <taxon>Bacillales</taxon>
        <taxon>Caryophanaceae</taxon>
        <taxon>Paenisporosarcina</taxon>
    </lineage>
</organism>
<evidence type="ECO:0000313" key="2">
    <source>
        <dbReference type="Proteomes" id="UP000294292"/>
    </source>
</evidence>
<proteinExistence type="predicted"/>
<protein>
    <submittedName>
        <fullName evidence="1">Uncharacterized protein</fullName>
    </submittedName>
</protein>
<dbReference type="RefSeq" id="WP_134209684.1">
    <property type="nucleotide sequence ID" value="NZ_CP038015.1"/>
</dbReference>
<accession>A0A4P6ZXM3</accession>
<dbReference type="Proteomes" id="UP000294292">
    <property type="component" value="Chromosome"/>
</dbReference>
<dbReference type="OrthoDB" id="9948595at2"/>
<gene>
    <name evidence="1" type="ORF">E2636_07765</name>
</gene>
<reference evidence="1 2" key="1">
    <citation type="submission" date="2019-03" db="EMBL/GenBank/DDBJ databases">
        <title>Complete genome sequence of Paenisporosarcina antarctica CGMCC 1.6503T.</title>
        <authorList>
            <person name="Rong J.-C."/>
            <person name="Chi N.-Y."/>
            <person name="Zhang Q.-F."/>
        </authorList>
    </citation>
    <scope>NUCLEOTIDE SEQUENCE [LARGE SCALE GENOMIC DNA]</scope>
    <source>
        <strain evidence="1 2">CGMCC 1.6503</strain>
    </source>
</reference>